<keyword evidence="1" id="KW-0446">Lipid-binding</keyword>
<dbReference type="InterPro" id="IPR050270">
    <property type="entry name" value="DegV_domain_contain"/>
</dbReference>
<dbReference type="Gene3D" id="3.40.50.10170">
    <property type="match status" value="1"/>
</dbReference>
<gene>
    <name evidence="2" type="ORF">LCGC14_3129860</name>
</gene>
<name>A0A0F8Y734_9ZZZZ</name>
<dbReference type="PROSITE" id="PS51482">
    <property type="entry name" value="DEGV"/>
    <property type="match status" value="1"/>
</dbReference>
<dbReference type="SUPFAM" id="SSF82549">
    <property type="entry name" value="DAK1/DegV-like"/>
    <property type="match status" value="1"/>
</dbReference>
<dbReference type="PANTHER" id="PTHR33434:SF2">
    <property type="entry name" value="FATTY ACID-BINDING PROTEIN TM_1468"/>
    <property type="match status" value="1"/>
</dbReference>
<dbReference type="EMBL" id="LAZR01068270">
    <property type="protein sequence ID" value="KKK49954.1"/>
    <property type="molecule type" value="Genomic_DNA"/>
</dbReference>
<dbReference type="NCBIfam" id="TIGR00762">
    <property type="entry name" value="DegV"/>
    <property type="match status" value="1"/>
</dbReference>
<evidence type="ECO:0008006" key="3">
    <source>
        <dbReference type="Google" id="ProtNLM"/>
    </source>
</evidence>
<dbReference type="PANTHER" id="PTHR33434">
    <property type="entry name" value="DEGV DOMAIN-CONTAINING PROTEIN DR_1986-RELATED"/>
    <property type="match status" value="1"/>
</dbReference>
<evidence type="ECO:0000256" key="1">
    <source>
        <dbReference type="ARBA" id="ARBA00023121"/>
    </source>
</evidence>
<accession>A0A0F8Y734</accession>
<dbReference type="InterPro" id="IPR003797">
    <property type="entry name" value="DegV"/>
</dbReference>
<reference evidence="2" key="1">
    <citation type="journal article" date="2015" name="Nature">
        <title>Complex archaea that bridge the gap between prokaryotes and eukaryotes.</title>
        <authorList>
            <person name="Spang A."/>
            <person name="Saw J.H."/>
            <person name="Jorgensen S.L."/>
            <person name="Zaremba-Niedzwiedzka K."/>
            <person name="Martijn J."/>
            <person name="Lind A.E."/>
            <person name="van Eijk R."/>
            <person name="Schleper C."/>
            <person name="Guy L."/>
            <person name="Ettema T.J."/>
        </authorList>
    </citation>
    <scope>NUCLEOTIDE SEQUENCE</scope>
</reference>
<protein>
    <recommendedName>
        <fullName evidence="3">DegV family protein</fullName>
    </recommendedName>
</protein>
<organism evidence="2">
    <name type="scientific">marine sediment metagenome</name>
    <dbReference type="NCBI Taxonomy" id="412755"/>
    <lineage>
        <taxon>unclassified sequences</taxon>
        <taxon>metagenomes</taxon>
        <taxon>ecological metagenomes</taxon>
    </lineage>
</organism>
<dbReference type="AlphaFoldDB" id="A0A0F8Y734"/>
<dbReference type="GO" id="GO:0008289">
    <property type="term" value="F:lipid binding"/>
    <property type="evidence" value="ECO:0007669"/>
    <property type="project" value="UniProtKB-KW"/>
</dbReference>
<evidence type="ECO:0000313" key="2">
    <source>
        <dbReference type="EMBL" id="KKK49954.1"/>
    </source>
</evidence>
<dbReference type="Pfam" id="PF02645">
    <property type="entry name" value="DegV"/>
    <property type="match status" value="1"/>
</dbReference>
<proteinExistence type="predicted"/>
<comment type="caution">
    <text evidence="2">The sequence shown here is derived from an EMBL/GenBank/DDBJ whole genome shotgun (WGS) entry which is preliminary data.</text>
</comment>
<sequence length="290" mass="31727">KRSVPNVAVVTDTTAYLPPDVLREHDIHLVSLYVNWDDRSERELDMPNFDAFYERLRTADPLPTTSQPSIGDFLEVWEPLLGDGRDIVSIHISAGISGTVEAARQATERLGEQGTRDRVTVVDSATTAGGLGFPAMAAARAAAAGASMAEVADRARRAREDLKIWFALDTLEYVRRGGRIGAASAWLGSALKIKPILTLEREVTPVERVRTSTRARARLMDFIEQRRNDGADAWMVQHIQRPEDAQWLADEGEKIMGRPPLYVSEVGPVLGVHGGPGMLGLGSIPSSHLE</sequence>
<dbReference type="Gene3D" id="3.30.1180.10">
    <property type="match status" value="1"/>
</dbReference>
<dbReference type="InterPro" id="IPR043168">
    <property type="entry name" value="DegV_C"/>
</dbReference>
<feature type="non-terminal residue" evidence="2">
    <location>
        <position position="1"/>
    </location>
</feature>